<evidence type="ECO:0000313" key="1">
    <source>
        <dbReference type="EMBL" id="QHB28148.1"/>
    </source>
</evidence>
<name>A0AAE6V2I0_9PSED</name>
<protein>
    <submittedName>
        <fullName evidence="1">Uncharacterized protein</fullName>
    </submittedName>
</protein>
<organism evidence="1 2">
    <name type="scientific">Pseudomonas monteilii</name>
    <dbReference type="NCBI Taxonomy" id="76759"/>
    <lineage>
        <taxon>Bacteria</taxon>
        <taxon>Pseudomonadati</taxon>
        <taxon>Pseudomonadota</taxon>
        <taxon>Gammaproteobacteria</taxon>
        <taxon>Pseudomonadales</taxon>
        <taxon>Pseudomonadaceae</taxon>
        <taxon>Pseudomonas</taxon>
    </lineage>
</organism>
<evidence type="ECO:0000313" key="2">
    <source>
        <dbReference type="Proteomes" id="UP000464593"/>
    </source>
</evidence>
<accession>A0AAE6V2I0</accession>
<dbReference type="AlphaFoldDB" id="A0AAE6V2I0"/>
<reference evidence="1 2" key="1">
    <citation type="submission" date="2019-05" db="EMBL/GenBank/DDBJ databases">
        <title>Complete genome sequence of Pseudomonas Pseudomonas resinovorans.</title>
        <authorList>
            <person name="Chen H.-P."/>
        </authorList>
    </citation>
    <scope>NUCLEOTIDE SEQUENCE [LARGE SCALE GENOMIC DNA]</scope>
    <source>
        <strain evidence="1 2">TCU-CK1</strain>
    </source>
</reference>
<dbReference type="EMBL" id="CP040324">
    <property type="protein sequence ID" value="QHB28148.1"/>
    <property type="molecule type" value="Genomic_DNA"/>
</dbReference>
<proteinExistence type="predicted"/>
<sequence length="36" mass="4047">MGEQTLSLHLEHYLGISVCIPHNVDEMALQVRALVE</sequence>
<dbReference type="Proteomes" id="UP000464593">
    <property type="component" value="Chromosome"/>
</dbReference>
<gene>
    <name evidence="1" type="ORF">TCK1_2802</name>
</gene>